<dbReference type="STRING" id="1447782.SAMN05444417_0047"/>
<dbReference type="InterPro" id="IPR016032">
    <property type="entry name" value="Sig_transdc_resp-reg_C-effctor"/>
</dbReference>
<evidence type="ECO:0000313" key="4">
    <source>
        <dbReference type="Proteomes" id="UP000184292"/>
    </source>
</evidence>
<dbReference type="InterPro" id="IPR036388">
    <property type="entry name" value="WH-like_DNA-bd_sf"/>
</dbReference>
<dbReference type="CDD" id="cd06170">
    <property type="entry name" value="LuxR_C_like"/>
    <property type="match status" value="1"/>
</dbReference>
<evidence type="ECO:0000313" key="3">
    <source>
        <dbReference type="EMBL" id="SHI29078.1"/>
    </source>
</evidence>
<dbReference type="PROSITE" id="PS00276">
    <property type="entry name" value="CHANNEL_COLICIN"/>
    <property type="match status" value="1"/>
</dbReference>
<dbReference type="GO" id="GO:0050829">
    <property type="term" value="P:defense response to Gram-negative bacterium"/>
    <property type="evidence" value="ECO:0007669"/>
    <property type="project" value="InterPro"/>
</dbReference>
<dbReference type="InterPro" id="IPR000792">
    <property type="entry name" value="Tscrpt_reg_LuxR_C"/>
</dbReference>
<protein>
    <submittedName>
        <fullName evidence="3">Regulatory protein, luxR family</fullName>
    </submittedName>
</protein>
<dbReference type="GO" id="GO:0003677">
    <property type="term" value="F:DNA binding"/>
    <property type="evidence" value="ECO:0007669"/>
    <property type="project" value="UniProtKB-KW"/>
</dbReference>
<feature type="domain" description="HTH luxR-type" evidence="2">
    <location>
        <begin position="1"/>
        <end position="67"/>
    </location>
</feature>
<dbReference type="AlphaFoldDB" id="A0A1M5ZY22"/>
<keyword evidence="1" id="KW-0238">DNA-binding</keyword>
<dbReference type="SMART" id="SM00421">
    <property type="entry name" value="HTH_LUXR"/>
    <property type="match status" value="1"/>
</dbReference>
<accession>A0A1M5ZY22</accession>
<evidence type="ECO:0000256" key="1">
    <source>
        <dbReference type="ARBA" id="ARBA00023125"/>
    </source>
</evidence>
<organism evidence="3 4">
    <name type="scientific">Wenxinia saemankumensis</name>
    <dbReference type="NCBI Taxonomy" id="1447782"/>
    <lineage>
        <taxon>Bacteria</taxon>
        <taxon>Pseudomonadati</taxon>
        <taxon>Pseudomonadota</taxon>
        <taxon>Alphaproteobacteria</taxon>
        <taxon>Rhodobacterales</taxon>
        <taxon>Roseobacteraceae</taxon>
        <taxon>Wenxinia</taxon>
    </lineage>
</organism>
<proteinExistence type="predicted"/>
<dbReference type="EMBL" id="FQYO01000001">
    <property type="protein sequence ID" value="SHI29078.1"/>
    <property type="molecule type" value="Genomic_DNA"/>
</dbReference>
<sequence length="319" mass="35333">MSAPDRPTVTARQRAVLELLAEGAGRQEIATRLGISVVTVDRHLADLRRRLGQATTLRLASHARTLDLRPPLAASGRVEGRLGSHRDDETDALTELFDDFLRRLEPFGIRDFAWSQLALTPSGRVEHFGSHLHFPPGVDYDISIPNASNLAVHHVTTSWEPLVLDLEAWTLSPQYDPPAEVRAMDRAFLRAGMARGVILALPGTSEMDRIMCALIYRGITLRDFADRAVRDIPLLHHEAMRVRHRHLDLKGGPPDRADLIVRFMAADLDLDEAAAELGLSRRAVDRALAAQQKQGAYRTPFAARAASLAARPRRLLFAG</sequence>
<name>A0A1M5ZY22_9RHOB</name>
<dbReference type="RefSeq" id="WP_212590693.1">
    <property type="nucleotide sequence ID" value="NZ_FQYO01000001.1"/>
</dbReference>
<evidence type="ECO:0000259" key="2">
    <source>
        <dbReference type="PROSITE" id="PS50043"/>
    </source>
</evidence>
<dbReference type="Pfam" id="PF00196">
    <property type="entry name" value="GerE"/>
    <property type="match status" value="1"/>
</dbReference>
<dbReference type="PROSITE" id="PS50043">
    <property type="entry name" value="HTH_LUXR_2"/>
    <property type="match status" value="1"/>
</dbReference>
<dbReference type="InterPro" id="IPR000293">
    <property type="entry name" value="Channel_colicin_C"/>
</dbReference>
<dbReference type="GO" id="GO:0006355">
    <property type="term" value="P:regulation of DNA-templated transcription"/>
    <property type="evidence" value="ECO:0007669"/>
    <property type="project" value="InterPro"/>
</dbReference>
<dbReference type="GO" id="GO:0031640">
    <property type="term" value="P:killing of cells of another organism"/>
    <property type="evidence" value="ECO:0007669"/>
    <property type="project" value="InterPro"/>
</dbReference>
<dbReference type="Gene3D" id="1.10.10.10">
    <property type="entry name" value="Winged helix-like DNA-binding domain superfamily/Winged helix DNA-binding domain"/>
    <property type="match status" value="1"/>
</dbReference>
<dbReference type="Proteomes" id="UP000184292">
    <property type="component" value="Unassembled WGS sequence"/>
</dbReference>
<dbReference type="GO" id="GO:0016020">
    <property type="term" value="C:membrane"/>
    <property type="evidence" value="ECO:0007669"/>
    <property type="project" value="InterPro"/>
</dbReference>
<gene>
    <name evidence="3" type="ORF">SAMN05444417_0047</name>
</gene>
<dbReference type="SUPFAM" id="SSF46894">
    <property type="entry name" value="C-terminal effector domain of the bipartite response regulators"/>
    <property type="match status" value="1"/>
</dbReference>
<reference evidence="3 4" key="1">
    <citation type="submission" date="2016-11" db="EMBL/GenBank/DDBJ databases">
        <authorList>
            <person name="Jaros S."/>
            <person name="Januszkiewicz K."/>
            <person name="Wedrychowicz H."/>
        </authorList>
    </citation>
    <scope>NUCLEOTIDE SEQUENCE [LARGE SCALE GENOMIC DNA]</scope>
    <source>
        <strain evidence="3 4">DSM 100565</strain>
    </source>
</reference>
<dbReference type="PRINTS" id="PR00038">
    <property type="entry name" value="HTHLUXR"/>
</dbReference>
<dbReference type="PANTHER" id="PTHR43214">
    <property type="entry name" value="TWO-COMPONENT RESPONSE REGULATOR"/>
    <property type="match status" value="1"/>
</dbReference>
<dbReference type="InterPro" id="IPR039420">
    <property type="entry name" value="WalR-like"/>
</dbReference>
<keyword evidence="4" id="KW-1185">Reference proteome</keyword>
<dbReference type="GO" id="GO:0140911">
    <property type="term" value="F:pore-forming activity"/>
    <property type="evidence" value="ECO:0007669"/>
    <property type="project" value="InterPro"/>
</dbReference>